<evidence type="ECO:0000256" key="4">
    <source>
        <dbReference type="ARBA" id="ARBA00023163"/>
    </source>
</evidence>
<evidence type="ECO:0000259" key="5">
    <source>
        <dbReference type="PROSITE" id="PS50931"/>
    </source>
</evidence>
<gene>
    <name evidence="6" type="ORF">DRB17_19425</name>
</gene>
<dbReference type="Pfam" id="PF03466">
    <property type="entry name" value="LysR_substrate"/>
    <property type="match status" value="1"/>
</dbReference>
<proteinExistence type="inferred from homology"/>
<evidence type="ECO:0000256" key="1">
    <source>
        <dbReference type="ARBA" id="ARBA00009437"/>
    </source>
</evidence>
<evidence type="ECO:0000256" key="3">
    <source>
        <dbReference type="ARBA" id="ARBA00023125"/>
    </source>
</evidence>
<accession>A0A369T498</accession>
<dbReference type="PRINTS" id="PR00039">
    <property type="entry name" value="HTHLYSR"/>
</dbReference>
<dbReference type="GO" id="GO:0003700">
    <property type="term" value="F:DNA-binding transcription factor activity"/>
    <property type="evidence" value="ECO:0007669"/>
    <property type="project" value="InterPro"/>
</dbReference>
<dbReference type="SUPFAM" id="SSF46785">
    <property type="entry name" value="Winged helix' DNA-binding domain"/>
    <property type="match status" value="1"/>
</dbReference>
<keyword evidence="2" id="KW-0805">Transcription regulation</keyword>
<dbReference type="SUPFAM" id="SSF53850">
    <property type="entry name" value="Periplasmic binding protein-like II"/>
    <property type="match status" value="1"/>
</dbReference>
<dbReference type="AlphaFoldDB" id="A0A369T498"/>
<keyword evidence="3" id="KW-0238">DNA-binding</keyword>
<keyword evidence="4" id="KW-0804">Transcription</keyword>
<dbReference type="Pfam" id="PF00126">
    <property type="entry name" value="HTH_1"/>
    <property type="match status" value="1"/>
</dbReference>
<keyword evidence="7" id="KW-1185">Reference proteome</keyword>
<dbReference type="Proteomes" id="UP000253941">
    <property type="component" value="Unassembled WGS sequence"/>
</dbReference>
<comment type="similarity">
    <text evidence="1">Belongs to the LysR transcriptional regulatory family.</text>
</comment>
<dbReference type="PANTHER" id="PTHR30346">
    <property type="entry name" value="TRANSCRIPTIONAL DUAL REGULATOR HCAR-RELATED"/>
    <property type="match status" value="1"/>
</dbReference>
<organism evidence="6 7">
    <name type="scientific">Ferruginivarius sediminum</name>
    <dbReference type="NCBI Taxonomy" id="2661937"/>
    <lineage>
        <taxon>Bacteria</taxon>
        <taxon>Pseudomonadati</taxon>
        <taxon>Pseudomonadota</taxon>
        <taxon>Alphaproteobacteria</taxon>
        <taxon>Rhodospirillales</taxon>
        <taxon>Rhodospirillaceae</taxon>
        <taxon>Ferruginivarius</taxon>
    </lineage>
</organism>
<dbReference type="PANTHER" id="PTHR30346:SF0">
    <property type="entry name" value="HCA OPERON TRANSCRIPTIONAL ACTIVATOR HCAR"/>
    <property type="match status" value="1"/>
</dbReference>
<dbReference type="InterPro" id="IPR005119">
    <property type="entry name" value="LysR_subst-bd"/>
</dbReference>
<name>A0A369T498_9PROT</name>
<sequence length="309" mass="34767">MGAVMVNLELKHFRVFITLGSTLHFSRAAEKLNMAQPQLSRTIKFIEEELGCPLLVRSTRNVALTPAGEVFLEQCRSVINRTEVAINSTRDAADGALGRIDVAYMDFAVNRPLPFILKEFHGQCERVNVNLAHMWTERQKSALLDREVDLGFLIGPFDNPDIETVEVSRDQLMVVLPAHHRLAESTAVKLDQLADERFIFGPMSVWRPYRVMIEQLCLDAGFRPEVVEEPFNSDAIFGLVAANVGITIYPARARRLYPRGLTVRPIADVTQEVTTIAAWHKRNTSKILKSFVSSVASYADRYGRSHSTL</sequence>
<dbReference type="Gene3D" id="3.40.190.10">
    <property type="entry name" value="Periplasmic binding protein-like II"/>
    <property type="match status" value="2"/>
</dbReference>
<evidence type="ECO:0000313" key="6">
    <source>
        <dbReference type="EMBL" id="RDD60171.1"/>
    </source>
</evidence>
<feature type="domain" description="HTH lysR-type" evidence="5">
    <location>
        <begin position="8"/>
        <end position="65"/>
    </location>
</feature>
<dbReference type="GO" id="GO:0003677">
    <property type="term" value="F:DNA binding"/>
    <property type="evidence" value="ECO:0007669"/>
    <property type="project" value="UniProtKB-KW"/>
</dbReference>
<evidence type="ECO:0000313" key="7">
    <source>
        <dbReference type="Proteomes" id="UP000253941"/>
    </source>
</evidence>
<evidence type="ECO:0000256" key="2">
    <source>
        <dbReference type="ARBA" id="ARBA00023015"/>
    </source>
</evidence>
<dbReference type="PROSITE" id="PS50931">
    <property type="entry name" value="HTH_LYSR"/>
    <property type="match status" value="1"/>
</dbReference>
<dbReference type="InterPro" id="IPR000847">
    <property type="entry name" value="LysR_HTH_N"/>
</dbReference>
<comment type="caution">
    <text evidence="6">The sequence shown here is derived from an EMBL/GenBank/DDBJ whole genome shotgun (WGS) entry which is preliminary data.</text>
</comment>
<reference evidence="6 7" key="1">
    <citation type="submission" date="2018-07" db="EMBL/GenBank/DDBJ databases">
        <title>Venubactetium sediminum gen. nov., sp. nov., isolated from a marine solar saltern.</title>
        <authorList>
            <person name="Wang S."/>
        </authorList>
    </citation>
    <scope>NUCLEOTIDE SEQUENCE [LARGE SCALE GENOMIC DNA]</scope>
    <source>
        <strain evidence="6 7">WD2A32</strain>
    </source>
</reference>
<dbReference type="CDD" id="cd08414">
    <property type="entry name" value="PBP2_LTTR_aromatics_like"/>
    <property type="match status" value="1"/>
</dbReference>
<dbReference type="GO" id="GO:0032993">
    <property type="term" value="C:protein-DNA complex"/>
    <property type="evidence" value="ECO:0007669"/>
    <property type="project" value="TreeGrafter"/>
</dbReference>
<protein>
    <submittedName>
        <fullName evidence="6">LysR family transcriptional regulator</fullName>
    </submittedName>
</protein>
<dbReference type="Gene3D" id="1.10.10.10">
    <property type="entry name" value="Winged helix-like DNA-binding domain superfamily/Winged helix DNA-binding domain"/>
    <property type="match status" value="1"/>
</dbReference>
<dbReference type="FunFam" id="1.10.10.10:FF:000001">
    <property type="entry name" value="LysR family transcriptional regulator"/>
    <property type="match status" value="1"/>
</dbReference>
<dbReference type="InterPro" id="IPR036390">
    <property type="entry name" value="WH_DNA-bd_sf"/>
</dbReference>
<dbReference type="EMBL" id="QPMH01000038">
    <property type="protein sequence ID" value="RDD60171.1"/>
    <property type="molecule type" value="Genomic_DNA"/>
</dbReference>
<dbReference type="InterPro" id="IPR036388">
    <property type="entry name" value="WH-like_DNA-bd_sf"/>
</dbReference>